<keyword evidence="4 11" id="KW-0479">Metal-binding</keyword>
<dbReference type="GO" id="GO:0008137">
    <property type="term" value="F:NADH dehydrogenase (ubiquinone) activity"/>
    <property type="evidence" value="ECO:0007669"/>
    <property type="project" value="UniProtKB-UniRule"/>
</dbReference>
<dbReference type="EMBL" id="JAGIBU010000008">
    <property type="protein sequence ID" value="MBS7825215.1"/>
    <property type="molecule type" value="Genomic_DNA"/>
</dbReference>
<dbReference type="Pfam" id="PF13510">
    <property type="entry name" value="Fer2_4"/>
    <property type="match status" value="1"/>
</dbReference>
<dbReference type="InterPro" id="IPR036010">
    <property type="entry name" value="2Fe-2S_ferredoxin-like_sf"/>
</dbReference>
<evidence type="ECO:0000256" key="10">
    <source>
        <dbReference type="ARBA" id="ARBA00047712"/>
    </source>
</evidence>
<dbReference type="InterPro" id="IPR006656">
    <property type="entry name" value="Mopterin_OxRdtase"/>
</dbReference>
<dbReference type="SUPFAM" id="SSF53706">
    <property type="entry name" value="Formate dehydrogenase/DMSO reductase, domains 1-3"/>
    <property type="match status" value="1"/>
</dbReference>
<dbReference type="InterPro" id="IPR006963">
    <property type="entry name" value="Mopterin_OxRdtase_4Fe-4S_dom"/>
</dbReference>
<dbReference type="PROSITE" id="PS51085">
    <property type="entry name" value="2FE2S_FER_2"/>
    <property type="match status" value="1"/>
</dbReference>
<proteinExistence type="inferred from homology"/>
<dbReference type="Proteomes" id="UP000680020">
    <property type="component" value="Unassembled WGS sequence"/>
</dbReference>
<organism evidence="15 16">
    <name type="scientific">Wohlfahrtiimonas chitiniclastica</name>
    <dbReference type="NCBI Taxonomy" id="400946"/>
    <lineage>
        <taxon>Bacteria</taxon>
        <taxon>Pseudomonadati</taxon>
        <taxon>Pseudomonadota</taxon>
        <taxon>Gammaproteobacteria</taxon>
        <taxon>Cardiobacteriales</taxon>
        <taxon>Ignatzschineriaceae</taxon>
        <taxon>Wohlfahrtiimonas</taxon>
    </lineage>
</organism>
<dbReference type="InterPro" id="IPR000283">
    <property type="entry name" value="NADH_UbQ_OxRdtase_75kDa_su_CS"/>
</dbReference>
<evidence type="ECO:0000313" key="16">
    <source>
        <dbReference type="Proteomes" id="UP000680020"/>
    </source>
</evidence>
<dbReference type="Gene3D" id="3.10.20.740">
    <property type="match status" value="1"/>
</dbReference>
<name>A0AB35C0W9_9GAMM</name>
<dbReference type="PANTHER" id="PTHR43105:SF13">
    <property type="entry name" value="NADH-UBIQUINONE OXIDOREDUCTASE 75 KDA SUBUNIT, MITOCHONDRIAL"/>
    <property type="match status" value="1"/>
</dbReference>
<reference evidence="15" key="1">
    <citation type="submission" date="2021-03" db="EMBL/GenBank/DDBJ databases">
        <title>Identification and antibiotic profiling of Wohlfahrtiimonas chitiniclastica, an underestimated human pathogen.</title>
        <authorList>
            <person name="Kopf A."/>
            <person name="Bunk B."/>
            <person name="Coldewey S."/>
            <person name="Gunzer F."/>
            <person name="Riedel T."/>
            <person name="Schroettner P."/>
        </authorList>
    </citation>
    <scope>NUCLEOTIDE SEQUENCE</scope>
    <source>
        <strain evidence="15">DSM 100917</strain>
    </source>
</reference>
<dbReference type="InterPro" id="IPR050123">
    <property type="entry name" value="Prok_molybdopt-oxidoreductase"/>
</dbReference>
<dbReference type="FunFam" id="3.30.70.20:FF:000002">
    <property type="entry name" value="NADH-ubiquinone oxidoreductase 75 kDa subunit"/>
    <property type="match status" value="1"/>
</dbReference>
<accession>A0AB35C0W9</accession>
<keyword evidence="5 11" id="KW-1278">Translocase</keyword>
<keyword evidence="11" id="KW-0001">2Fe-2S</keyword>
<dbReference type="Gene3D" id="3.30.70.20">
    <property type="match status" value="1"/>
</dbReference>
<dbReference type="NCBIfam" id="TIGR01973">
    <property type="entry name" value="NuoG"/>
    <property type="match status" value="1"/>
</dbReference>
<comment type="caution">
    <text evidence="15">The sequence shown here is derived from an EMBL/GenBank/DDBJ whole genome shotgun (WGS) entry which is preliminary data.</text>
</comment>
<keyword evidence="8 11" id="KW-0520">NAD</keyword>
<dbReference type="PROSITE" id="PS00643">
    <property type="entry name" value="COMPLEX1_75K_3"/>
    <property type="match status" value="1"/>
</dbReference>
<dbReference type="PROSITE" id="PS51839">
    <property type="entry name" value="4FE4S_HC3"/>
    <property type="match status" value="1"/>
</dbReference>
<dbReference type="Gene3D" id="3.40.50.740">
    <property type="match status" value="2"/>
</dbReference>
<keyword evidence="11" id="KW-0874">Quinone</keyword>
<dbReference type="AlphaFoldDB" id="A0AB35C0W9"/>
<dbReference type="PROSITE" id="PS51669">
    <property type="entry name" value="4FE4S_MOW_BIS_MGD"/>
    <property type="match status" value="1"/>
</dbReference>
<dbReference type="InterPro" id="IPR001041">
    <property type="entry name" value="2Fe-2S_ferredoxin-type"/>
</dbReference>
<evidence type="ECO:0000259" key="13">
    <source>
        <dbReference type="PROSITE" id="PS51669"/>
    </source>
</evidence>
<comment type="function">
    <text evidence="11">NDH-1 shuttles electrons from NADH, via FMN and iron-sulfur (Fe-S) centers, to quinones in the respiratory chain. Couples the redox reaction to proton translocation (for every two electrons transferred, four hydrogen ions are translocated across the cytoplasmic membrane), and thus conserves the redox energy in a proton gradient.</text>
</comment>
<sequence>MTEKKMLSIEIDGKKFEAEAGRSVIDVADEVGIPIPRFCYHDKLSIAASCRMCLVDIERMPKPMPACATQIADGMIIRTRNEKARAAQKSVMEFLLINHPLDCPVCDQGGECELQDNSVEFGQKHSTYIEEKRHYEKINIGPLVETYMNRCIQCTRCVRFGEEIAGLRELGGVDRGDRLEITTYVKHSMTSEVSGNIIDLCPVGALTAKPSKFQGRPWEYKDHHSVSIHDGLGTNTSIHTLRGKIARVVSRENEAINQVWIADRDRFSYEANFSVDRTQAPMIQNEKQQLVKTDWLSGLKATRMAIEGAVKNFGADQVGIFVSPSATVEEQLLTAKLAKGLGINKIDSRLRQMDFTSDAVEPAFRSLGLPIAEVKALDAIFLVGADPRLEMPVLAIDIRTAVKNGAKVAMLNAYDTDQLHPTEALITSPKDWVNVLSVILKTVAGHTGTAIAPELSAIVNNATTDVDVAHVAQLFMQEGKHWIVLGKDAVSHPDFSVIRALAQNIATASHGAFGYLSEGANLTGAYLAGVAKGNTHQMLTDGLKAYILVGAIDPEHDFIERKAALTALKQAELVVALTPFASEALLDLATIILPAAAWGETDGSLMNVQGTLQTVKAAAEPLFDAKPLWKILRVLGNEFELSGFDYVTCADVLADHQAALSTAGQGNQMPYANNLRVKDWRNDALVAVPMESIYSMDAYARRSEALQATPLAPRKRVTGDLSITQTQWVIEGQEFGVRSTAKMAANCLRIPREYGLMIDYYEAIEG</sequence>
<evidence type="ECO:0000256" key="6">
    <source>
        <dbReference type="ARBA" id="ARBA00023004"/>
    </source>
</evidence>
<dbReference type="Pfam" id="PF22117">
    <property type="entry name" value="Fer4_Nqo3"/>
    <property type="match status" value="1"/>
</dbReference>
<dbReference type="GO" id="GO:0051537">
    <property type="term" value="F:2 iron, 2 sulfur cluster binding"/>
    <property type="evidence" value="ECO:0007669"/>
    <property type="project" value="UniProtKB-UniRule"/>
</dbReference>
<comment type="similarity">
    <text evidence="2 11">Belongs to the complex I 75 kDa subunit family.</text>
</comment>
<keyword evidence="15" id="KW-0560">Oxidoreductase</keyword>
<dbReference type="GO" id="GO:0016020">
    <property type="term" value="C:membrane"/>
    <property type="evidence" value="ECO:0007669"/>
    <property type="project" value="InterPro"/>
</dbReference>
<feature type="domain" description="4Fe-4S His(Cys)3-ligated-type" evidence="14">
    <location>
        <begin position="83"/>
        <end position="122"/>
    </location>
</feature>
<evidence type="ECO:0000313" key="15">
    <source>
        <dbReference type="EMBL" id="MBS7825215.1"/>
    </source>
</evidence>
<evidence type="ECO:0000256" key="9">
    <source>
        <dbReference type="ARBA" id="ARBA00026021"/>
    </source>
</evidence>
<dbReference type="SMART" id="SM00929">
    <property type="entry name" value="NADH-G_4Fe-4S_3"/>
    <property type="match status" value="1"/>
</dbReference>
<dbReference type="PROSITE" id="PS00641">
    <property type="entry name" value="COMPLEX1_75K_1"/>
    <property type="match status" value="1"/>
</dbReference>
<feature type="domain" description="4Fe-4S Mo/W bis-MGD-type" evidence="13">
    <location>
        <begin position="220"/>
        <end position="276"/>
    </location>
</feature>
<dbReference type="Pfam" id="PF00384">
    <property type="entry name" value="Molybdopterin"/>
    <property type="match status" value="1"/>
</dbReference>
<dbReference type="InterPro" id="IPR054351">
    <property type="entry name" value="NADH_UbQ_OxRdtase_ferredoxin"/>
</dbReference>
<dbReference type="CDD" id="cd00207">
    <property type="entry name" value="fer2"/>
    <property type="match status" value="1"/>
</dbReference>
<comment type="cofactor">
    <cofactor evidence="11">
        <name>[2Fe-2S] cluster</name>
        <dbReference type="ChEBI" id="CHEBI:190135"/>
    </cofactor>
    <text evidence="11">Binds 1 [2Fe-2S] cluster per subunit.</text>
</comment>
<dbReference type="Gene3D" id="3.40.228.10">
    <property type="entry name" value="Dimethylsulfoxide Reductase, domain 2"/>
    <property type="match status" value="1"/>
</dbReference>
<dbReference type="Pfam" id="PF22151">
    <property type="entry name" value="Fer4_NDSU1"/>
    <property type="match status" value="1"/>
</dbReference>
<evidence type="ECO:0000256" key="8">
    <source>
        <dbReference type="ARBA" id="ARBA00023027"/>
    </source>
</evidence>
<dbReference type="GO" id="GO:0051539">
    <property type="term" value="F:4 iron, 4 sulfur cluster binding"/>
    <property type="evidence" value="ECO:0007669"/>
    <property type="project" value="UniProtKB-KW"/>
</dbReference>
<evidence type="ECO:0000259" key="12">
    <source>
        <dbReference type="PROSITE" id="PS51085"/>
    </source>
</evidence>
<dbReference type="SUPFAM" id="SSF54862">
    <property type="entry name" value="4Fe-4S ferredoxins"/>
    <property type="match status" value="1"/>
</dbReference>
<evidence type="ECO:0000256" key="3">
    <source>
        <dbReference type="ARBA" id="ARBA00022485"/>
    </source>
</evidence>
<evidence type="ECO:0000256" key="4">
    <source>
        <dbReference type="ARBA" id="ARBA00022723"/>
    </source>
</evidence>
<dbReference type="InterPro" id="IPR010228">
    <property type="entry name" value="NADH_UbQ_OxRdtase_Gsu"/>
</dbReference>
<dbReference type="GO" id="GO:0042773">
    <property type="term" value="P:ATP synthesis coupled electron transport"/>
    <property type="evidence" value="ECO:0007669"/>
    <property type="project" value="InterPro"/>
</dbReference>
<evidence type="ECO:0000256" key="11">
    <source>
        <dbReference type="RuleBase" id="RU003525"/>
    </source>
</evidence>
<dbReference type="InterPro" id="IPR019574">
    <property type="entry name" value="NADH_UbQ_OxRdtase_Gsu_4Fe4S-bd"/>
</dbReference>
<dbReference type="EC" id="7.1.1.-" evidence="11"/>
<dbReference type="GO" id="GO:0046872">
    <property type="term" value="F:metal ion binding"/>
    <property type="evidence" value="ECO:0007669"/>
    <property type="project" value="UniProtKB-UniRule"/>
</dbReference>
<dbReference type="GO" id="GO:0048038">
    <property type="term" value="F:quinone binding"/>
    <property type="evidence" value="ECO:0007669"/>
    <property type="project" value="UniProtKB-UniRule"/>
</dbReference>
<dbReference type="PANTHER" id="PTHR43105">
    <property type="entry name" value="RESPIRATORY NITRATE REDUCTASE"/>
    <property type="match status" value="1"/>
</dbReference>
<evidence type="ECO:0000256" key="2">
    <source>
        <dbReference type="ARBA" id="ARBA00005404"/>
    </source>
</evidence>
<comment type="cofactor">
    <cofactor evidence="1 11">
        <name>[4Fe-4S] cluster</name>
        <dbReference type="ChEBI" id="CHEBI:49883"/>
    </cofactor>
</comment>
<evidence type="ECO:0000256" key="1">
    <source>
        <dbReference type="ARBA" id="ARBA00001966"/>
    </source>
</evidence>
<feature type="domain" description="2Fe-2S ferredoxin-type" evidence="12">
    <location>
        <begin position="5"/>
        <end position="83"/>
    </location>
</feature>
<dbReference type="FunFam" id="3.10.20.740:FF:000001">
    <property type="entry name" value="NADH-quinone oxidoreductase subunit G"/>
    <property type="match status" value="1"/>
</dbReference>
<gene>
    <name evidence="15" type="ORF">J7561_08365</name>
</gene>
<comment type="subunit">
    <text evidence="9">Composed of 13 different subunits. Subunits NuoCD, E, F, and G constitute the peripheral sector of the complex.</text>
</comment>
<comment type="catalytic activity">
    <reaction evidence="10 11">
        <text>a quinone + NADH + 5 H(+)(in) = a quinol + NAD(+) + 4 H(+)(out)</text>
        <dbReference type="Rhea" id="RHEA:57888"/>
        <dbReference type="ChEBI" id="CHEBI:15378"/>
        <dbReference type="ChEBI" id="CHEBI:24646"/>
        <dbReference type="ChEBI" id="CHEBI:57540"/>
        <dbReference type="ChEBI" id="CHEBI:57945"/>
        <dbReference type="ChEBI" id="CHEBI:132124"/>
    </reaction>
</comment>
<evidence type="ECO:0000256" key="7">
    <source>
        <dbReference type="ARBA" id="ARBA00023014"/>
    </source>
</evidence>
<evidence type="ECO:0000256" key="5">
    <source>
        <dbReference type="ARBA" id="ARBA00022967"/>
    </source>
</evidence>
<dbReference type="RefSeq" id="WP_213404221.1">
    <property type="nucleotide sequence ID" value="NZ_JAGIBT010000009.1"/>
</dbReference>
<keyword evidence="6 11" id="KW-0408">Iron</keyword>
<protein>
    <recommendedName>
        <fullName evidence="11">NADH-quinone oxidoreductase</fullName>
        <ecNumber evidence="11">7.1.1.-</ecNumber>
    </recommendedName>
</protein>
<dbReference type="PROSITE" id="PS00642">
    <property type="entry name" value="COMPLEX1_75K_2"/>
    <property type="match status" value="1"/>
</dbReference>
<dbReference type="Pfam" id="PF10588">
    <property type="entry name" value="NADH-G_4Fe-4S_3"/>
    <property type="match status" value="1"/>
</dbReference>
<keyword evidence="3 11" id="KW-0004">4Fe-4S</keyword>
<keyword evidence="7 11" id="KW-0411">Iron-sulfur</keyword>
<dbReference type="GO" id="GO:0016651">
    <property type="term" value="F:oxidoreductase activity, acting on NAD(P)H"/>
    <property type="evidence" value="ECO:0007669"/>
    <property type="project" value="InterPro"/>
</dbReference>
<evidence type="ECO:0000259" key="14">
    <source>
        <dbReference type="PROSITE" id="PS51839"/>
    </source>
</evidence>
<dbReference type="SUPFAM" id="SSF54292">
    <property type="entry name" value="2Fe-2S ferredoxin-like"/>
    <property type="match status" value="1"/>
</dbReference>